<dbReference type="Pfam" id="PF01209">
    <property type="entry name" value="Ubie_methyltran"/>
    <property type="match status" value="1"/>
</dbReference>
<dbReference type="PROSITE" id="PS51608">
    <property type="entry name" value="SAM_MT_UBIE"/>
    <property type="match status" value="1"/>
</dbReference>
<comment type="caution">
    <text evidence="5">Lacks conserved residue(s) required for the propagation of feature annotation.</text>
</comment>
<evidence type="ECO:0000256" key="5">
    <source>
        <dbReference type="HAMAP-Rule" id="MF_01813"/>
    </source>
</evidence>
<evidence type="ECO:0000313" key="7">
    <source>
        <dbReference type="EMBL" id="XCB24408.1"/>
    </source>
</evidence>
<feature type="binding site" evidence="5">
    <location>
        <position position="129"/>
    </location>
    <ligand>
        <name>S-adenosyl-L-methionine</name>
        <dbReference type="ChEBI" id="CHEBI:59789"/>
    </ligand>
</feature>
<name>A0AAU7Z6A7_9BACT</name>
<feature type="binding site" evidence="5">
    <location>
        <begin position="153"/>
        <end position="154"/>
    </location>
    <ligand>
        <name>S-adenosyl-L-methionine</name>
        <dbReference type="ChEBI" id="CHEBI:59789"/>
    </ligand>
</feature>
<keyword evidence="2 5" id="KW-0489">Methyltransferase</keyword>
<dbReference type="EC" id="2.1.1.163" evidence="5"/>
<keyword evidence="4 5" id="KW-0949">S-adenosyl-L-methionine</keyword>
<dbReference type="AlphaFoldDB" id="A0AAU7Z6A7"/>
<evidence type="ECO:0000256" key="2">
    <source>
        <dbReference type="ARBA" id="ARBA00022603"/>
    </source>
</evidence>
<evidence type="ECO:0000256" key="6">
    <source>
        <dbReference type="SAM" id="MobiDB-lite"/>
    </source>
</evidence>
<dbReference type="HAMAP" id="MF_01813">
    <property type="entry name" value="MenG_UbiE_methyltr"/>
    <property type="match status" value="1"/>
</dbReference>
<evidence type="ECO:0000256" key="3">
    <source>
        <dbReference type="ARBA" id="ARBA00022679"/>
    </source>
</evidence>
<comment type="pathway">
    <text evidence="5">Quinol/quinone metabolism; menaquinone biosynthesis; menaquinol from 1,4-dihydroxy-2-naphthoate: step 2/2.</text>
</comment>
<dbReference type="PANTHER" id="PTHR43591">
    <property type="entry name" value="METHYLTRANSFERASE"/>
    <property type="match status" value="1"/>
</dbReference>
<reference evidence="7" key="1">
    <citation type="submission" date="2023-08" db="EMBL/GenBank/DDBJ databases">
        <authorList>
            <person name="Messyasz A."/>
            <person name="Mannisto M.K."/>
            <person name="Kerkhof L.J."/>
            <person name="Haggblom M."/>
        </authorList>
    </citation>
    <scope>NUCLEOTIDE SEQUENCE</scope>
    <source>
        <strain evidence="7">M8UP39</strain>
    </source>
</reference>
<dbReference type="InterPro" id="IPR023576">
    <property type="entry name" value="UbiE/COQ5_MeTrFase_CS"/>
</dbReference>
<dbReference type="NCBIfam" id="TIGR01934">
    <property type="entry name" value="MenG_MenH_UbiE"/>
    <property type="match status" value="1"/>
</dbReference>
<keyword evidence="1 5" id="KW-0474">Menaquinone biosynthesis</keyword>
<dbReference type="PANTHER" id="PTHR43591:SF24">
    <property type="entry name" value="2-METHOXY-6-POLYPRENYL-1,4-BENZOQUINOL METHYLASE, MITOCHONDRIAL"/>
    <property type="match status" value="1"/>
</dbReference>
<evidence type="ECO:0000256" key="4">
    <source>
        <dbReference type="ARBA" id="ARBA00022691"/>
    </source>
</evidence>
<organism evidence="7">
    <name type="scientific">Tunturiibacter gelidiferens</name>
    <dbReference type="NCBI Taxonomy" id="3069689"/>
    <lineage>
        <taxon>Bacteria</taxon>
        <taxon>Pseudomonadati</taxon>
        <taxon>Acidobacteriota</taxon>
        <taxon>Terriglobia</taxon>
        <taxon>Terriglobales</taxon>
        <taxon>Acidobacteriaceae</taxon>
        <taxon>Tunturiibacter</taxon>
    </lineage>
</organism>
<keyword evidence="3 5" id="KW-0808">Transferase</keyword>
<feature type="region of interest" description="Disordered" evidence="6">
    <location>
        <begin position="1"/>
        <end position="20"/>
    </location>
</feature>
<gene>
    <name evidence="5" type="primary">menG</name>
    <name evidence="7" type="ORF">RBB81_10900</name>
</gene>
<dbReference type="RefSeq" id="WP_183789237.1">
    <property type="nucleotide sequence ID" value="NZ_CP132938.1"/>
</dbReference>
<dbReference type="Gene3D" id="3.40.50.150">
    <property type="entry name" value="Vaccinia Virus protein VP39"/>
    <property type="match status" value="1"/>
</dbReference>
<protein>
    <recommendedName>
        <fullName evidence="5">Demethylmenaquinone methyltransferase</fullName>
        <ecNumber evidence="5">2.1.1.163</ecNumber>
    </recommendedName>
</protein>
<sequence length="280" mass="30477">MSGPEIKPEHERSTGARPAGITTEQAAATSVQQMFDTIAPTYDRANHLLSVGIDRYWWNRTARLFRPILQHPEAVILDLCCGTGDMTMALYKHRPKGSGVPSFAVSPRRVGDEGSNPAQTQIVPILAVDFSHQMLSRGAEKFAPHNIVPIEADALHLPIADASVDLVTSAFGFRNLANYEEGLAELHRILRPGGQLGILEANQPEGLTGTLYNLYFKSILPRLGGLISGKPAAYSYLPASVARFPRPPRMLQLIKAAGFTNATWTSYTFGTAGLYHATKP</sequence>
<proteinExistence type="inferred from homology"/>
<keyword evidence="7" id="KW-0830">Ubiquinone</keyword>
<evidence type="ECO:0000256" key="1">
    <source>
        <dbReference type="ARBA" id="ARBA00022428"/>
    </source>
</evidence>
<dbReference type="KEGG" id="tgi:RBB81_10900"/>
<dbReference type="GO" id="GO:0009234">
    <property type="term" value="P:menaquinone biosynthetic process"/>
    <property type="evidence" value="ECO:0007669"/>
    <property type="project" value="UniProtKB-UniRule"/>
</dbReference>
<feature type="compositionally biased region" description="Basic and acidic residues" evidence="6">
    <location>
        <begin position="1"/>
        <end position="14"/>
    </location>
</feature>
<dbReference type="EMBL" id="CP132938">
    <property type="protein sequence ID" value="XCB24408.1"/>
    <property type="molecule type" value="Genomic_DNA"/>
</dbReference>
<dbReference type="SUPFAM" id="SSF53335">
    <property type="entry name" value="S-adenosyl-L-methionine-dependent methyltransferases"/>
    <property type="match status" value="1"/>
</dbReference>
<dbReference type="GO" id="GO:0043770">
    <property type="term" value="F:demethylmenaquinone methyltransferase activity"/>
    <property type="evidence" value="ECO:0007669"/>
    <property type="project" value="UniProtKB-UniRule"/>
</dbReference>
<dbReference type="GO" id="GO:0032259">
    <property type="term" value="P:methylation"/>
    <property type="evidence" value="ECO:0007669"/>
    <property type="project" value="UniProtKB-KW"/>
</dbReference>
<comment type="catalytic activity">
    <reaction evidence="5">
        <text>a 2-demethylmenaquinol + S-adenosyl-L-methionine = a menaquinol + S-adenosyl-L-homocysteine + H(+)</text>
        <dbReference type="Rhea" id="RHEA:42640"/>
        <dbReference type="Rhea" id="RHEA-COMP:9539"/>
        <dbReference type="Rhea" id="RHEA-COMP:9563"/>
        <dbReference type="ChEBI" id="CHEBI:15378"/>
        <dbReference type="ChEBI" id="CHEBI:18151"/>
        <dbReference type="ChEBI" id="CHEBI:55437"/>
        <dbReference type="ChEBI" id="CHEBI:57856"/>
        <dbReference type="ChEBI" id="CHEBI:59789"/>
        <dbReference type="EC" id="2.1.1.163"/>
    </reaction>
</comment>
<dbReference type="PROSITE" id="PS01183">
    <property type="entry name" value="UBIE_1"/>
    <property type="match status" value="1"/>
</dbReference>
<accession>A0AAU7Z6A7</accession>
<dbReference type="InterPro" id="IPR004033">
    <property type="entry name" value="UbiE/COQ5_MeTrFase"/>
</dbReference>
<reference evidence="7" key="2">
    <citation type="journal article" date="2024" name="Environ. Microbiol.">
        <title>Genome analysis and description of Tunturibacter gen. nov. expands the diversity of Terriglobia in tundra soils.</title>
        <authorList>
            <person name="Messyasz A."/>
            <person name="Mannisto M.K."/>
            <person name="Kerkhof L.J."/>
            <person name="Haggblom M.M."/>
        </authorList>
    </citation>
    <scope>NUCLEOTIDE SEQUENCE</scope>
    <source>
        <strain evidence="7">M8UP39</strain>
    </source>
</reference>
<dbReference type="CDD" id="cd02440">
    <property type="entry name" value="AdoMet_MTases"/>
    <property type="match status" value="1"/>
</dbReference>
<feature type="binding site" evidence="5">
    <location>
        <position position="83"/>
    </location>
    <ligand>
        <name>S-adenosyl-L-methionine</name>
        <dbReference type="ChEBI" id="CHEBI:59789"/>
    </ligand>
</feature>
<comment type="similarity">
    <text evidence="5">Belongs to the class I-like SAM-binding methyltransferase superfamily. MenG/UbiE family.</text>
</comment>
<comment type="function">
    <text evidence="5">Methyltransferase required for the conversion of demethylmenaquinol (DMKH2) to menaquinol (MKH2).</text>
</comment>
<dbReference type="InterPro" id="IPR029063">
    <property type="entry name" value="SAM-dependent_MTases_sf"/>
</dbReference>